<accession>R0LRB4</accession>
<dbReference type="AlphaFoldDB" id="R0LRB4"/>
<sequence length="281" mass="31817">MTSVEIAFSSIVFDESEGKETEFQLIKKSYGREAYFVARKPKLSHPHSPNLRGERKEANSQVLFKPFSSLRVKENISNRILYHVVVTASERKNPMKAYGRCGSYMKLHRGILFYFYYYGQFHMNASKLQAAVGTGTTPPVKTAVPSRPDPTPNATGRAGRSRGGEHRDLSPCHRALQWLLHFEGPLPPAPTRQRWEEAARSGRDRERAARANKESGAVLRVRRRRARALWFRSIPGAIKQENRKALREQARFLLVVTGSARSACVLAERARYCSDGEGRTT</sequence>
<gene>
    <name evidence="2" type="ORF">Anapl_01469</name>
</gene>
<evidence type="ECO:0000256" key="1">
    <source>
        <dbReference type="SAM" id="MobiDB-lite"/>
    </source>
</evidence>
<feature type="region of interest" description="Disordered" evidence="1">
    <location>
        <begin position="134"/>
        <end position="167"/>
    </location>
</feature>
<keyword evidence="3" id="KW-1185">Reference proteome</keyword>
<proteinExistence type="predicted"/>
<protein>
    <submittedName>
        <fullName evidence="2">Uncharacterized protein</fullName>
    </submittedName>
</protein>
<name>R0LRB4_ANAPL</name>
<evidence type="ECO:0000313" key="3">
    <source>
        <dbReference type="Proteomes" id="UP000296049"/>
    </source>
</evidence>
<dbReference type="Proteomes" id="UP000296049">
    <property type="component" value="Unassembled WGS sequence"/>
</dbReference>
<evidence type="ECO:0000313" key="2">
    <source>
        <dbReference type="EMBL" id="EOB08264.1"/>
    </source>
</evidence>
<reference evidence="3" key="1">
    <citation type="journal article" date="2013" name="Nat. Genet.">
        <title>The duck genome and transcriptome provide insight into an avian influenza virus reservoir species.</title>
        <authorList>
            <person name="Huang Y."/>
            <person name="Li Y."/>
            <person name="Burt D.W."/>
            <person name="Chen H."/>
            <person name="Zhang Y."/>
            <person name="Qian W."/>
            <person name="Kim H."/>
            <person name="Gan S."/>
            <person name="Zhao Y."/>
            <person name="Li J."/>
            <person name="Yi K."/>
            <person name="Feng H."/>
            <person name="Zhu P."/>
            <person name="Li B."/>
            <person name="Liu Q."/>
            <person name="Fairley S."/>
            <person name="Magor K.E."/>
            <person name="Du Z."/>
            <person name="Hu X."/>
            <person name="Goodman L."/>
            <person name="Tafer H."/>
            <person name="Vignal A."/>
            <person name="Lee T."/>
            <person name="Kim K.W."/>
            <person name="Sheng Z."/>
            <person name="An Y."/>
            <person name="Searle S."/>
            <person name="Herrero J."/>
            <person name="Groenen M.A."/>
            <person name="Crooijmans R.P."/>
            <person name="Faraut T."/>
            <person name="Cai Q."/>
            <person name="Webster R.G."/>
            <person name="Aldridge J.R."/>
            <person name="Warren W.C."/>
            <person name="Bartschat S."/>
            <person name="Kehr S."/>
            <person name="Marz M."/>
            <person name="Stadler P.F."/>
            <person name="Smith J."/>
            <person name="Kraus R.H."/>
            <person name="Zhao Y."/>
            <person name="Ren L."/>
            <person name="Fei J."/>
            <person name="Morisson M."/>
            <person name="Kaiser P."/>
            <person name="Griffin D.K."/>
            <person name="Rao M."/>
            <person name="Pitel F."/>
            <person name="Wang J."/>
            <person name="Li N."/>
        </authorList>
    </citation>
    <scope>NUCLEOTIDE SEQUENCE [LARGE SCALE GENOMIC DNA]</scope>
</reference>
<dbReference type="EMBL" id="KB742459">
    <property type="protein sequence ID" value="EOB08264.1"/>
    <property type="molecule type" value="Genomic_DNA"/>
</dbReference>
<organism evidence="2 3">
    <name type="scientific">Anas platyrhynchos</name>
    <name type="common">Mallard</name>
    <name type="synonym">Anas boschas</name>
    <dbReference type="NCBI Taxonomy" id="8839"/>
    <lineage>
        <taxon>Eukaryota</taxon>
        <taxon>Metazoa</taxon>
        <taxon>Chordata</taxon>
        <taxon>Craniata</taxon>
        <taxon>Vertebrata</taxon>
        <taxon>Euteleostomi</taxon>
        <taxon>Archelosauria</taxon>
        <taxon>Archosauria</taxon>
        <taxon>Dinosauria</taxon>
        <taxon>Saurischia</taxon>
        <taxon>Theropoda</taxon>
        <taxon>Coelurosauria</taxon>
        <taxon>Aves</taxon>
        <taxon>Neognathae</taxon>
        <taxon>Galloanserae</taxon>
        <taxon>Anseriformes</taxon>
        <taxon>Anatidae</taxon>
        <taxon>Anatinae</taxon>
        <taxon>Anas</taxon>
    </lineage>
</organism>